<dbReference type="GO" id="GO:0046872">
    <property type="term" value="F:metal ion binding"/>
    <property type="evidence" value="ECO:0007669"/>
    <property type="project" value="UniProtKB-KW"/>
</dbReference>
<evidence type="ECO:0000256" key="6">
    <source>
        <dbReference type="PROSITE-ProRule" id="PRU00433"/>
    </source>
</evidence>
<evidence type="ECO:0000256" key="5">
    <source>
        <dbReference type="ARBA" id="ARBA00023004"/>
    </source>
</evidence>
<evidence type="ECO:0000256" key="7">
    <source>
        <dbReference type="SAM" id="SignalP"/>
    </source>
</evidence>
<keyword evidence="7" id="KW-0732">Signal</keyword>
<gene>
    <name evidence="9" type="ORF">RHODGE_RHODGE_03478</name>
</gene>
<evidence type="ECO:0000313" key="10">
    <source>
        <dbReference type="Proteomes" id="UP000289200"/>
    </source>
</evidence>
<dbReference type="PANTHER" id="PTHR11961">
    <property type="entry name" value="CYTOCHROME C"/>
    <property type="match status" value="1"/>
</dbReference>
<sequence length="138" mass="14100">MCRPRRAAAITAAAVLAAVLAVPGPGPVGAEDAVARGARAFQRCYSCHTVDPAETATLEGPMLAGIVGRRAATRPGFDYSDAMRAAGDAGLVWDATTLDRFVADPQAVVPGTRMSLPPLADPDLRAAIVAYLATTAAP</sequence>
<dbReference type="PRINTS" id="PR00604">
    <property type="entry name" value="CYTCHRMECIAB"/>
</dbReference>
<dbReference type="InterPro" id="IPR002327">
    <property type="entry name" value="Cyt_c_1A/1B"/>
</dbReference>
<dbReference type="AlphaFoldDB" id="A0A3S5CYJ9"/>
<keyword evidence="3 6" id="KW-0479">Metal-binding</keyword>
<keyword evidence="2 6" id="KW-0349">Heme</keyword>
<evidence type="ECO:0000259" key="8">
    <source>
        <dbReference type="PROSITE" id="PS51007"/>
    </source>
</evidence>
<dbReference type="Pfam" id="PF00034">
    <property type="entry name" value="Cytochrom_C"/>
    <property type="match status" value="1"/>
</dbReference>
<keyword evidence="5 6" id="KW-0408">Iron</keyword>
<evidence type="ECO:0000256" key="3">
    <source>
        <dbReference type="ARBA" id="ARBA00022723"/>
    </source>
</evidence>
<keyword evidence="10" id="KW-1185">Reference proteome</keyword>
<dbReference type="Proteomes" id="UP000289200">
    <property type="component" value="Unassembled WGS sequence"/>
</dbReference>
<dbReference type="GO" id="GO:0009055">
    <property type="term" value="F:electron transfer activity"/>
    <property type="evidence" value="ECO:0007669"/>
    <property type="project" value="InterPro"/>
</dbReference>
<dbReference type="RefSeq" id="WP_129610325.1">
    <property type="nucleotide sequence ID" value="NZ_UWOC01000165.1"/>
</dbReference>
<feature type="domain" description="Cytochrome c" evidence="8">
    <location>
        <begin position="32"/>
        <end position="136"/>
    </location>
</feature>
<comment type="caution">
    <text evidence="9">The sequence shown here is derived from an EMBL/GenBank/DDBJ whole genome shotgun (WGS) entry which is preliminary data.</text>
</comment>
<evidence type="ECO:0000256" key="2">
    <source>
        <dbReference type="ARBA" id="ARBA00022617"/>
    </source>
</evidence>
<name>A0A3S5CYJ9_9BRAD</name>
<dbReference type="Gene3D" id="1.10.760.10">
    <property type="entry name" value="Cytochrome c-like domain"/>
    <property type="match status" value="1"/>
</dbReference>
<dbReference type="GO" id="GO:0020037">
    <property type="term" value="F:heme binding"/>
    <property type="evidence" value="ECO:0007669"/>
    <property type="project" value="InterPro"/>
</dbReference>
<keyword evidence="1" id="KW-0813">Transport</keyword>
<reference evidence="10" key="1">
    <citation type="submission" date="2018-10" db="EMBL/GenBank/DDBJ databases">
        <authorList>
            <person name="Peiro R."/>
            <person name="Begona"/>
            <person name="Cbmso G."/>
            <person name="Lopez M."/>
            <person name="Gonzalez S."/>
            <person name="Sacristan E."/>
            <person name="Castillo E."/>
        </authorList>
    </citation>
    <scope>NUCLEOTIDE SEQUENCE [LARGE SCALE GENOMIC DNA]</scope>
</reference>
<dbReference type="PROSITE" id="PS51007">
    <property type="entry name" value="CYTC"/>
    <property type="match status" value="1"/>
</dbReference>
<dbReference type="EMBL" id="UWOC01000165">
    <property type="protein sequence ID" value="VCU10290.1"/>
    <property type="molecule type" value="Genomic_DNA"/>
</dbReference>
<proteinExistence type="predicted"/>
<accession>A0A3S5CYJ9</accession>
<dbReference type="InterPro" id="IPR036909">
    <property type="entry name" value="Cyt_c-like_dom_sf"/>
</dbReference>
<dbReference type="InterPro" id="IPR009056">
    <property type="entry name" value="Cyt_c-like_dom"/>
</dbReference>
<keyword evidence="4" id="KW-0249">Electron transport</keyword>
<evidence type="ECO:0000256" key="4">
    <source>
        <dbReference type="ARBA" id="ARBA00022982"/>
    </source>
</evidence>
<evidence type="ECO:0000313" key="9">
    <source>
        <dbReference type="EMBL" id="VCU10290.1"/>
    </source>
</evidence>
<evidence type="ECO:0000256" key="1">
    <source>
        <dbReference type="ARBA" id="ARBA00022448"/>
    </source>
</evidence>
<dbReference type="OrthoDB" id="9805828at2"/>
<protein>
    <submittedName>
        <fullName evidence="9">Cytochrome c2</fullName>
    </submittedName>
</protein>
<feature type="chain" id="PRO_5018779967" evidence="7">
    <location>
        <begin position="31"/>
        <end position="138"/>
    </location>
</feature>
<feature type="signal peptide" evidence="7">
    <location>
        <begin position="1"/>
        <end position="30"/>
    </location>
</feature>
<organism evidence="9 10">
    <name type="scientific">Rhodoplanes serenus</name>
    <dbReference type="NCBI Taxonomy" id="200615"/>
    <lineage>
        <taxon>Bacteria</taxon>
        <taxon>Pseudomonadati</taxon>
        <taxon>Pseudomonadota</taxon>
        <taxon>Alphaproteobacteria</taxon>
        <taxon>Hyphomicrobiales</taxon>
        <taxon>Nitrobacteraceae</taxon>
        <taxon>Rhodoplanes</taxon>
    </lineage>
</organism>
<dbReference type="SUPFAM" id="SSF46626">
    <property type="entry name" value="Cytochrome c"/>
    <property type="match status" value="1"/>
</dbReference>